<comment type="similarity">
    <text evidence="1 2">Belongs to the complex I subunit 6 family.</text>
</comment>
<protein>
    <recommendedName>
        <fullName evidence="2">NADH-quinone oxidoreductase subunit J</fullName>
        <ecNumber evidence="2">7.1.1.-</ecNumber>
    </recommendedName>
</protein>
<accession>A0A2S8FPF5</accession>
<dbReference type="Gene3D" id="1.20.120.1200">
    <property type="entry name" value="NADH-ubiquinone/plastoquinone oxidoreductase chain 6, subunit NuoJ"/>
    <property type="match status" value="1"/>
</dbReference>
<feature type="transmembrane region" description="Helical" evidence="2">
    <location>
        <begin position="188"/>
        <end position="210"/>
    </location>
</feature>
<comment type="subcellular location">
    <subcellularLocation>
        <location evidence="2">Cell membrane</location>
        <topology evidence="2">Multi-pass membrane protein</topology>
    </subcellularLocation>
</comment>
<dbReference type="GO" id="GO:0048038">
    <property type="term" value="F:quinone binding"/>
    <property type="evidence" value="ECO:0007669"/>
    <property type="project" value="UniProtKB-UniRule"/>
</dbReference>
<name>A0A2S8FPF5_9BACT</name>
<keyword evidence="2" id="KW-0874">Quinone</keyword>
<proteinExistence type="inferred from homology"/>
<dbReference type="InterPro" id="IPR001457">
    <property type="entry name" value="NADH_UbQ/plastoQ_OxRdtase_su6"/>
</dbReference>
<dbReference type="OrthoDB" id="261376at2"/>
<dbReference type="EMBL" id="PUIB01000017">
    <property type="protein sequence ID" value="PQO34038.1"/>
    <property type="molecule type" value="Genomic_DNA"/>
</dbReference>
<reference evidence="3 4" key="1">
    <citation type="submission" date="2018-02" db="EMBL/GenBank/DDBJ databases">
        <title>Comparative genomes isolates from brazilian mangrove.</title>
        <authorList>
            <person name="Araujo J.E."/>
            <person name="Taketani R.G."/>
            <person name="Silva M.C.P."/>
            <person name="Loureco M.V."/>
            <person name="Andreote F.D."/>
        </authorList>
    </citation>
    <scope>NUCLEOTIDE SEQUENCE [LARGE SCALE GENOMIC DNA]</scope>
    <source>
        <strain evidence="3 4">NAP PRIS-MGV</strain>
    </source>
</reference>
<comment type="function">
    <text evidence="2">NDH-1 shuttles electrons from NADH, via FMN and iron-sulfur (Fe-S) centers, to quinones in the respiratory chain. Couples the redox reaction to proton translocation (for every two electrons transferred, four hydrogen ions are translocated across the cytoplasmic membrane), and thus conserves the redox energy in a proton gradient.</text>
</comment>
<dbReference type="InterPro" id="IPR042106">
    <property type="entry name" value="Nuo/plastoQ_OxRdtase_6_NuoJ"/>
</dbReference>
<dbReference type="PANTHER" id="PTHR33269">
    <property type="entry name" value="NADH-UBIQUINONE OXIDOREDUCTASE CHAIN 6"/>
    <property type="match status" value="1"/>
</dbReference>
<comment type="catalytic activity">
    <reaction evidence="2">
        <text>a quinone + NADH + 5 H(+)(in) = a quinol + NAD(+) + 4 H(+)(out)</text>
        <dbReference type="Rhea" id="RHEA:57888"/>
        <dbReference type="ChEBI" id="CHEBI:15378"/>
        <dbReference type="ChEBI" id="CHEBI:24646"/>
        <dbReference type="ChEBI" id="CHEBI:57540"/>
        <dbReference type="ChEBI" id="CHEBI:57945"/>
        <dbReference type="ChEBI" id="CHEBI:132124"/>
    </reaction>
</comment>
<feature type="transmembrane region" description="Helical" evidence="2">
    <location>
        <begin position="28"/>
        <end position="47"/>
    </location>
</feature>
<dbReference type="Pfam" id="PF00499">
    <property type="entry name" value="Oxidored_q3"/>
    <property type="match status" value="1"/>
</dbReference>
<evidence type="ECO:0000313" key="4">
    <source>
        <dbReference type="Proteomes" id="UP000239388"/>
    </source>
</evidence>
<keyword evidence="2" id="KW-1133">Transmembrane helix</keyword>
<evidence type="ECO:0000313" key="3">
    <source>
        <dbReference type="EMBL" id="PQO34038.1"/>
    </source>
</evidence>
<keyword evidence="2" id="KW-0520">NAD</keyword>
<dbReference type="PANTHER" id="PTHR33269:SF17">
    <property type="entry name" value="NADH-UBIQUINONE OXIDOREDUCTASE CHAIN 6"/>
    <property type="match status" value="1"/>
</dbReference>
<keyword evidence="2" id="KW-1003">Cell membrane</keyword>
<gene>
    <name evidence="3" type="ORF">C5Y98_16075</name>
</gene>
<dbReference type="Proteomes" id="UP000239388">
    <property type="component" value="Unassembled WGS sequence"/>
</dbReference>
<keyword evidence="2" id="KW-0812">Transmembrane</keyword>
<dbReference type="GO" id="GO:0008137">
    <property type="term" value="F:NADH dehydrogenase (ubiquinone) activity"/>
    <property type="evidence" value="ECO:0007669"/>
    <property type="project" value="UniProtKB-UniRule"/>
</dbReference>
<feature type="transmembrane region" description="Helical" evidence="2">
    <location>
        <begin position="53"/>
        <end position="72"/>
    </location>
</feature>
<feature type="transmembrane region" description="Helical" evidence="2">
    <location>
        <begin position="6"/>
        <end position="23"/>
    </location>
</feature>
<feature type="transmembrane region" description="Helical" evidence="2">
    <location>
        <begin position="84"/>
        <end position="105"/>
    </location>
</feature>
<dbReference type="EC" id="7.1.1.-" evidence="2"/>
<keyword evidence="2" id="KW-0472">Membrane</keyword>
<comment type="caution">
    <text evidence="3">The sequence shown here is derived from an EMBL/GenBank/DDBJ whole genome shotgun (WGS) entry which is preliminary data.</text>
</comment>
<evidence type="ECO:0000256" key="2">
    <source>
        <dbReference type="RuleBase" id="RU004429"/>
    </source>
</evidence>
<sequence length="217" mass="23389">MFYVTALIACGFALVVLLTNNIVRMAFALIVSLSAISGLLFLAGAYFVGSMQLMIYVGGTVVLLIFGVMLTAQKAFITMRTSAGDWMLGLLVGGTFLAVLVQLAFSIPQWESSDYQAKSNEELAAYITELEQTVQAGKPISQDQRQKLAQLEAEATQGEPQRAGEIGLALVGLRPDKDVEQSKGLSGYLLPFEIVSVHLLVVLIGAAFLARAKRQQD</sequence>
<dbReference type="AlphaFoldDB" id="A0A2S8FPF5"/>
<organism evidence="3 4">
    <name type="scientific">Blastopirellula marina</name>
    <dbReference type="NCBI Taxonomy" id="124"/>
    <lineage>
        <taxon>Bacteria</taxon>
        <taxon>Pseudomonadati</taxon>
        <taxon>Planctomycetota</taxon>
        <taxon>Planctomycetia</taxon>
        <taxon>Pirellulales</taxon>
        <taxon>Pirellulaceae</taxon>
        <taxon>Blastopirellula</taxon>
    </lineage>
</organism>
<evidence type="ECO:0000256" key="1">
    <source>
        <dbReference type="ARBA" id="ARBA00005698"/>
    </source>
</evidence>
<dbReference type="GO" id="GO:0005886">
    <property type="term" value="C:plasma membrane"/>
    <property type="evidence" value="ECO:0007669"/>
    <property type="project" value="UniProtKB-SubCell"/>
</dbReference>